<reference evidence="7" key="1">
    <citation type="journal article" date="2020" name="Nature">
        <title>Giant virus diversity and host interactions through global metagenomics.</title>
        <authorList>
            <person name="Schulz F."/>
            <person name="Roux S."/>
            <person name="Paez-Espino D."/>
            <person name="Jungbluth S."/>
            <person name="Walsh D.A."/>
            <person name="Denef V.J."/>
            <person name="McMahon K.D."/>
            <person name="Konstantinidis K.T."/>
            <person name="Eloe-Fadrosh E.A."/>
            <person name="Kyrpides N.C."/>
            <person name="Woyke T."/>
        </authorList>
    </citation>
    <scope>NUCLEOTIDE SEQUENCE</scope>
    <source>
        <strain evidence="7">GVMAG-M-3300020185-18</strain>
    </source>
</reference>
<evidence type="ECO:0000256" key="5">
    <source>
        <dbReference type="ARBA" id="ARBA00023186"/>
    </source>
</evidence>
<evidence type="ECO:0000256" key="4">
    <source>
        <dbReference type="ARBA" id="ARBA00022833"/>
    </source>
</evidence>
<keyword evidence="3" id="KW-0863">Zinc-finger</keyword>
<evidence type="ECO:0000313" key="7">
    <source>
        <dbReference type="EMBL" id="QHS98406.1"/>
    </source>
</evidence>
<dbReference type="GO" id="GO:0005829">
    <property type="term" value="C:cytosol"/>
    <property type="evidence" value="ECO:0007669"/>
    <property type="project" value="TreeGrafter"/>
</dbReference>
<feature type="domain" description="J" evidence="6">
    <location>
        <begin position="2"/>
        <end position="64"/>
    </location>
</feature>
<dbReference type="PROSITE" id="PS50076">
    <property type="entry name" value="DNAJ_2"/>
    <property type="match status" value="1"/>
</dbReference>
<evidence type="ECO:0000256" key="1">
    <source>
        <dbReference type="ARBA" id="ARBA00022723"/>
    </source>
</evidence>
<keyword evidence="5" id="KW-0143">Chaperone</keyword>
<dbReference type="PRINTS" id="PR00625">
    <property type="entry name" value="JDOMAIN"/>
</dbReference>
<dbReference type="InterPro" id="IPR036869">
    <property type="entry name" value="J_dom_sf"/>
</dbReference>
<dbReference type="AlphaFoldDB" id="A0A6C0C222"/>
<dbReference type="Gene3D" id="2.60.260.20">
    <property type="entry name" value="Urease metallochaperone UreE, N-terminal domain"/>
    <property type="match status" value="2"/>
</dbReference>
<sequence>MGYYETLGINKNASPDEIKKAYRKLSLRYHPDKPTGDESKFKEINEAYSTLGDVEKKRIYDSGGNNLHRTFSSPNGGFDDLFNMFFDVNEQARGANMSGMPFGIPPQFFNSNMKIFHNGKPVNMNNFNKPVPLCKTITISFKDSFNGISYPIEFERWISIGGIKKTEKEKIYIPIPPGIDDGEIIVVKKKGNIIDNTNMGDLKIFIKITNDTIFKRNGLDLICEKIISLKEALTGFNLEMEYLNGKILSMNNDGNTIITPNYLKVIEKFGFTRNNDVGNLIIKFNVEFPNELSKEQKNKLKDIL</sequence>
<dbReference type="SMART" id="SM00271">
    <property type="entry name" value="DnaJ"/>
    <property type="match status" value="1"/>
</dbReference>
<dbReference type="PANTHER" id="PTHR24078:SF553">
    <property type="entry name" value="DNAJ HOMOLOG SUBFAMILY B MEMBER 5"/>
    <property type="match status" value="1"/>
</dbReference>
<protein>
    <recommendedName>
        <fullName evidence="6">J domain-containing protein</fullName>
    </recommendedName>
</protein>
<evidence type="ECO:0000256" key="3">
    <source>
        <dbReference type="ARBA" id="ARBA00022771"/>
    </source>
</evidence>
<dbReference type="InterPro" id="IPR051339">
    <property type="entry name" value="DnaJ_subfamily_B"/>
</dbReference>
<evidence type="ECO:0000256" key="2">
    <source>
        <dbReference type="ARBA" id="ARBA00022737"/>
    </source>
</evidence>
<dbReference type="InterPro" id="IPR002939">
    <property type="entry name" value="DnaJ_C"/>
</dbReference>
<organism evidence="7">
    <name type="scientific">viral metagenome</name>
    <dbReference type="NCBI Taxonomy" id="1070528"/>
    <lineage>
        <taxon>unclassified sequences</taxon>
        <taxon>metagenomes</taxon>
        <taxon>organismal metagenomes</taxon>
    </lineage>
</organism>
<dbReference type="CDD" id="cd10747">
    <property type="entry name" value="DnaJ_C"/>
    <property type="match status" value="1"/>
</dbReference>
<accession>A0A6C0C222</accession>
<evidence type="ECO:0000259" key="6">
    <source>
        <dbReference type="PROSITE" id="PS50076"/>
    </source>
</evidence>
<dbReference type="CDD" id="cd06257">
    <property type="entry name" value="DnaJ"/>
    <property type="match status" value="1"/>
</dbReference>
<dbReference type="InterPro" id="IPR001623">
    <property type="entry name" value="DnaJ_domain"/>
</dbReference>
<keyword evidence="1" id="KW-0479">Metal-binding</keyword>
<dbReference type="InterPro" id="IPR018253">
    <property type="entry name" value="DnaJ_domain_CS"/>
</dbReference>
<dbReference type="InterPro" id="IPR008971">
    <property type="entry name" value="HSP40/DnaJ_pept-bd"/>
</dbReference>
<name>A0A6C0C222_9ZZZZ</name>
<dbReference type="GO" id="GO:0051082">
    <property type="term" value="F:unfolded protein binding"/>
    <property type="evidence" value="ECO:0007669"/>
    <property type="project" value="InterPro"/>
</dbReference>
<dbReference type="GO" id="GO:0008270">
    <property type="term" value="F:zinc ion binding"/>
    <property type="evidence" value="ECO:0007669"/>
    <property type="project" value="UniProtKB-KW"/>
</dbReference>
<dbReference type="SUPFAM" id="SSF46565">
    <property type="entry name" value="Chaperone J-domain"/>
    <property type="match status" value="1"/>
</dbReference>
<dbReference type="GO" id="GO:0006457">
    <property type="term" value="P:protein folding"/>
    <property type="evidence" value="ECO:0007669"/>
    <property type="project" value="InterPro"/>
</dbReference>
<dbReference type="PANTHER" id="PTHR24078">
    <property type="entry name" value="DNAJ HOMOLOG SUBFAMILY C MEMBER"/>
    <property type="match status" value="1"/>
</dbReference>
<keyword evidence="4" id="KW-0862">Zinc</keyword>
<dbReference type="Pfam" id="PF00226">
    <property type="entry name" value="DnaJ"/>
    <property type="match status" value="1"/>
</dbReference>
<dbReference type="EMBL" id="MN739316">
    <property type="protein sequence ID" value="QHS98406.1"/>
    <property type="molecule type" value="Genomic_DNA"/>
</dbReference>
<dbReference type="GO" id="GO:0051087">
    <property type="term" value="F:protein-folding chaperone binding"/>
    <property type="evidence" value="ECO:0007669"/>
    <property type="project" value="TreeGrafter"/>
</dbReference>
<keyword evidence="2" id="KW-0677">Repeat</keyword>
<proteinExistence type="predicted"/>
<dbReference type="PROSITE" id="PS00636">
    <property type="entry name" value="DNAJ_1"/>
    <property type="match status" value="1"/>
</dbReference>
<dbReference type="Pfam" id="PF01556">
    <property type="entry name" value="DnaJ_C"/>
    <property type="match status" value="1"/>
</dbReference>
<dbReference type="SUPFAM" id="SSF49493">
    <property type="entry name" value="HSP40/DnaJ peptide-binding domain"/>
    <property type="match status" value="2"/>
</dbReference>
<dbReference type="FunFam" id="2.60.260.20:FF:000003">
    <property type="entry name" value="DnaJ subfamily A member 2"/>
    <property type="match status" value="1"/>
</dbReference>
<dbReference type="Gene3D" id="1.10.287.110">
    <property type="entry name" value="DnaJ domain"/>
    <property type="match status" value="1"/>
</dbReference>